<sequence>MTPRAPRTFRDPLLQLIAKEGGTCKGCPHERTYEFIGSMQTICANGKNHGHRCEQYGKRTNMTTSAIAADEIDAVLTEWYEWSQAYEPALGYGRADATCRDFKISNQWMDYDQLNDVVDHQLRAATGQIVDPIIQKLSLAHRIAVMTAVRNFVAGAVVFQNPRSPATQDQDYAEAKALMRPALVAKGLLSTRSPRLK</sequence>
<dbReference type="Proteomes" id="UP000054911">
    <property type="component" value="Unassembled WGS sequence"/>
</dbReference>
<dbReference type="AlphaFoldDB" id="A0A158B6A4"/>
<accession>A0A158B6A4</accession>
<keyword evidence="2" id="KW-1185">Reference proteome</keyword>
<protein>
    <submittedName>
        <fullName evidence="1">Uncharacterized protein</fullName>
    </submittedName>
</protein>
<organism evidence="1 2">
    <name type="scientific">Caballeronia pedi</name>
    <dbReference type="NCBI Taxonomy" id="1777141"/>
    <lineage>
        <taxon>Bacteria</taxon>
        <taxon>Pseudomonadati</taxon>
        <taxon>Pseudomonadota</taxon>
        <taxon>Betaproteobacteria</taxon>
        <taxon>Burkholderiales</taxon>
        <taxon>Burkholderiaceae</taxon>
        <taxon>Caballeronia</taxon>
    </lineage>
</organism>
<proteinExistence type="predicted"/>
<evidence type="ECO:0000313" key="2">
    <source>
        <dbReference type="Proteomes" id="UP000054911"/>
    </source>
</evidence>
<comment type="caution">
    <text evidence="1">The sequence shown here is derived from an EMBL/GenBank/DDBJ whole genome shotgun (WGS) entry which is preliminary data.</text>
</comment>
<dbReference type="STRING" id="1777141.AWB80_03085"/>
<dbReference type="EMBL" id="FCOE02000009">
    <property type="protein sequence ID" value="SAK65583.1"/>
    <property type="molecule type" value="Genomic_DNA"/>
</dbReference>
<reference evidence="1" key="1">
    <citation type="submission" date="2016-01" db="EMBL/GenBank/DDBJ databases">
        <authorList>
            <person name="Peeters C."/>
        </authorList>
    </citation>
    <scope>NUCLEOTIDE SEQUENCE [LARGE SCALE GENOMIC DNA]</scope>
    <source>
        <strain evidence="1">LMG 29323</strain>
    </source>
</reference>
<evidence type="ECO:0000313" key="1">
    <source>
        <dbReference type="EMBL" id="SAK65583.1"/>
    </source>
</evidence>
<name>A0A158B6A4_9BURK</name>
<gene>
    <name evidence="1" type="ORF">AWB80_03085</name>
</gene>